<evidence type="ECO:0008006" key="9">
    <source>
        <dbReference type="Google" id="ProtNLM"/>
    </source>
</evidence>
<dbReference type="SUPFAM" id="SSF53335">
    <property type="entry name" value="S-adenosyl-L-methionine-dependent methyltransferases"/>
    <property type="match status" value="1"/>
</dbReference>
<dbReference type="AlphaFoldDB" id="A0A1Y2F3Y4"/>
<evidence type="ECO:0000256" key="4">
    <source>
        <dbReference type="ARBA" id="ARBA00022679"/>
    </source>
</evidence>
<keyword evidence="8" id="KW-1185">Reference proteome</keyword>
<comment type="similarity">
    <text evidence="2">Belongs to the eukaryotic/archaeal PrmC-related family.</text>
</comment>
<comment type="caution">
    <text evidence="7">The sequence shown here is derived from an EMBL/GenBank/DDBJ whole genome shotgun (WGS) entry which is preliminary data.</text>
</comment>
<keyword evidence="4" id="KW-0808">Transferase</keyword>
<dbReference type="GO" id="GO:0003676">
    <property type="term" value="F:nucleic acid binding"/>
    <property type="evidence" value="ECO:0007669"/>
    <property type="project" value="InterPro"/>
</dbReference>
<keyword evidence="5" id="KW-0949">S-adenosyl-L-methionine</keyword>
<evidence type="ECO:0000313" key="8">
    <source>
        <dbReference type="Proteomes" id="UP000193467"/>
    </source>
</evidence>
<sequence>MIPTPSTSHLSSKDFESVYEPAEDTFALLDALEQDAEQLVGSRLCLEIGSGSGCVSSFLARICGPSSSPNVDVLVFNPPYVETEMDEMEDAQESGVIERAWAGGEAGMVVTNRVLEEVDTLLAPGGAFYLVTIPQNKPFEIIDQMRARGLSGEVTLKRRAGGEHLHILRFRRSQL</sequence>
<dbReference type="GO" id="GO:0005634">
    <property type="term" value="C:nucleus"/>
    <property type="evidence" value="ECO:0007669"/>
    <property type="project" value="UniProtKB-SubCell"/>
</dbReference>
<reference evidence="7 8" key="1">
    <citation type="submission" date="2016-07" db="EMBL/GenBank/DDBJ databases">
        <title>Pervasive Adenine N6-methylation of Active Genes in Fungi.</title>
        <authorList>
            <consortium name="DOE Joint Genome Institute"/>
            <person name="Mondo S.J."/>
            <person name="Dannebaum R.O."/>
            <person name="Kuo R.C."/>
            <person name="Labutti K."/>
            <person name="Haridas S."/>
            <person name="Kuo A."/>
            <person name="Salamov A."/>
            <person name="Ahrendt S.R."/>
            <person name="Lipzen A."/>
            <person name="Sullivan W."/>
            <person name="Andreopoulos W.B."/>
            <person name="Clum A."/>
            <person name="Lindquist E."/>
            <person name="Daum C."/>
            <person name="Ramamoorthy G.K."/>
            <person name="Gryganskyi A."/>
            <person name="Culley D."/>
            <person name="Magnuson J.K."/>
            <person name="James T.Y."/>
            <person name="O'Malley M.A."/>
            <person name="Stajich J.E."/>
            <person name="Spatafora J.W."/>
            <person name="Visel A."/>
            <person name="Grigoriev I.V."/>
        </authorList>
    </citation>
    <scope>NUCLEOTIDE SEQUENCE [LARGE SCALE GENOMIC DNA]</scope>
    <source>
        <strain evidence="7 8">62-1032</strain>
    </source>
</reference>
<dbReference type="InterPro" id="IPR002052">
    <property type="entry name" value="DNA_methylase_N6_adenine_CS"/>
</dbReference>
<keyword evidence="6" id="KW-0539">Nucleus</keyword>
<evidence type="ECO:0000256" key="5">
    <source>
        <dbReference type="ARBA" id="ARBA00022691"/>
    </source>
</evidence>
<keyword evidence="3" id="KW-0489">Methyltransferase</keyword>
<dbReference type="Gene3D" id="3.40.50.150">
    <property type="entry name" value="Vaccinia Virus protein VP39"/>
    <property type="match status" value="2"/>
</dbReference>
<accession>A0A1Y2F3Y4</accession>
<evidence type="ECO:0000256" key="3">
    <source>
        <dbReference type="ARBA" id="ARBA00022603"/>
    </source>
</evidence>
<dbReference type="Proteomes" id="UP000193467">
    <property type="component" value="Unassembled WGS sequence"/>
</dbReference>
<dbReference type="InterPro" id="IPR052190">
    <property type="entry name" value="Euk-Arch_PrmC-MTase"/>
</dbReference>
<comment type="subcellular location">
    <subcellularLocation>
        <location evidence="1">Nucleus</location>
    </subcellularLocation>
</comment>
<dbReference type="GO" id="GO:0035657">
    <property type="term" value="C:eRF1 methyltransferase complex"/>
    <property type="evidence" value="ECO:0007669"/>
    <property type="project" value="TreeGrafter"/>
</dbReference>
<dbReference type="STRING" id="106004.A0A1Y2F3Y4"/>
<organism evidence="7 8">
    <name type="scientific">Leucosporidium creatinivorum</name>
    <dbReference type="NCBI Taxonomy" id="106004"/>
    <lineage>
        <taxon>Eukaryota</taxon>
        <taxon>Fungi</taxon>
        <taxon>Dikarya</taxon>
        <taxon>Basidiomycota</taxon>
        <taxon>Pucciniomycotina</taxon>
        <taxon>Microbotryomycetes</taxon>
        <taxon>Leucosporidiales</taxon>
        <taxon>Leucosporidium</taxon>
    </lineage>
</organism>
<dbReference type="GO" id="GO:0008276">
    <property type="term" value="F:protein methyltransferase activity"/>
    <property type="evidence" value="ECO:0007669"/>
    <property type="project" value="TreeGrafter"/>
</dbReference>
<dbReference type="GO" id="GO:0032259">
    <property type="term" value="P:methylation"/>
    <property type="evidence" value="ECO:0007669"/>
    <property type="project" value="UniProtKB-KW"/>
</dbReference>
<name>A0A1Y2F3Y4_9BASI</name>
<dbReference type="OrthoDB" id="406152at2759"/>
<dbReference type="PANTHER" id="PTHR45875">
    <property type="entry name" value="METHYLTRANSFERASE N6AMT1"/>
    <property type="match status" value="1"/>
</dbReference>
<proteinExistence type="inferred from homology"/>
<dbReference type="FunCoup" id="A0A1Y2F3Y4">
    <property type="interactions" value="133"/>
</dbReference>
<gene>
    <name evidence="7" type="ORF">BCR35DRAFT_305184</name>
</gene>
<dbReference type="PANTHER" id="PTHR45875:SF1">
    <property type="entry name" value="METHYLTRANSFERASE N6AMT1"/>
    <property type="match status" value="1"/>
</dbReference>
<dbReference type="GO" id="GO:0008757">
    <property type="term" value="F:S-adenosylmethionine-dependent methyltransferase activity"/>
    <property type="evidence" value="ECO:0007669"/>
    <property type="project" value="TreeGrafter"/>
</dbReference>
<dbReference type="EMBL" id="MCGR01000030">
    <property type="protein sequence ID" value="ORY78026.1"/>
    <property type="molecule type" value="Genomic_DNA"/>
</dbReference>
<dbReference type="InParanoid" id="A0A1Y2F3Y4"/>
<protein>
    <recommendedName>
        <fullName evidence="9">S-adenosyl-L-methionine-dependent methyltransferase</fullName>
    </recommendedName>
</protein>
<evidence type="ECO:0000256" key="1">
    <source>
        <dbReference type="ARBA" id="ARBA00004123"/>
    </source>
</evidence>
<evidence type="ECO:0000256" key="2">
    <source>
        <dbReference type="ARBA" id="ARBA00006149"/>
    </source>
</evidence>
<dbReference type="PROSITE" id="PS00092">
    <property type="entry name" value="N6_MTASE"/>
    <property type="match status" value="1"/>
</dbReference>
<dbReference type="FunFam" id="3.40.50.150:FF:000077">
    <property type="entry name" value="HemK methyltransferase family member 2"/>
    <property type="match status" value="1"/>
</dbReference>
<evidence type="ECO:0000256" key="6">
    <source>
        <dbReference type="ARBA" id="ARBA00023242"/>
    </source>
</evidence>
<dbReference type="InterPro" id="IPR029063">
    <property type="entry name" value="SAM-dependent_MTases_sf"/>
</dbReference>
<evidence type="ECO:0000313" key="7">
    <source>
        <dbReference type="EMBL" id="ORY78026.1"/>
    </source>
</evidence>